<dbReference type="Pfam" id="PF12833">
    <property type="entry name" value="HTH_18"/>
    <property type="match status" value="1"/>
</dbReference>
<dbReference type="Gene3D" id="2.60.120.10">
    <property type="entry name" value="Jelly Rolls"/>
    <property type="match status" value="1"/>
</dbReference>
<dbReference type="InterPro" id="IPR003313">
    <property type="entry name" value="AraC-bd"/>
</dbReference>
<name>A0A7W4WE15_9GAMM</name>
<sequence>MSSPLIDLRSYDRETRRHHHDYHQLVLPLAGSLLTSIGGREGRVSEAQGALISAGEDHAFAATSDDNYFIVADIPSALAPELERLPAFIPLDSALGHYTVFLRSELEHSRPGSRAQHQMMLLLVQLLTERYGGELQIDRRVQVARAWIDEHLDQPLLLAQLAAIAHLSPRRLSELFKNCFGMTPQQYQTERRMQLACTLLESGNLNVQRIAERVGYSNLAAFSDRFRRHFGRSPRYFRSSSAC</sequence>
<evidence type="ECO:0000256" key="3">
    <source>
        <dbReference type="ARBA" id="ARBA00023159"/>
    </source>
</evidence>
<dbReference type="Pfam" id="PF02311">
    <property type="entry name" value="AraC_binding"/>
    <property type="match status" value="1"/>
</dbReference>
<dbReference type="Proteomes" id="UP000535937">
    <property type="component" value="Unassembled WGS sequence"/>
</dbReference>
<dbReference type="GO" id="GO:0003700">
    <property type="term" value="F:DNA-binding transcription factor activity"/>
    <property type="evidence" value="ECO:0007669"/>
    <property type="project" value="InterPro"/>
</dbReference>
<protein>
    <submittedName>
        <fullName evidence="6">AraC-like DNA-binding protein</fullName>
    </submittedName>
</protein>
<evidence type="ECO:0000259" key="5">
    <source>
        <dbReference type="PROSITE" id="PS01124"/>
    </source>
</evidence>
<evidence type="ECO:0000313" key="6">
    <source>
        <dbReference type="EMBL" id="MBB3062524.1"/>
    </source>
</evidence>
<dbReference type="InterPro" id="IPR020449">
    <property type="entry name" value="Tscrpt_reg_AraC-type_HTH"/>
</dbReference>
<accession>A0A7W4WE15</accession>
<dbReference type="PANTHER" id="PTHR46796:SF10">
    <property type="entry name" value="TRANSCRIPTIONAL ACTIVATOR FEAR"/>
    <property type="match status" value="1"/>
</dbReference>
<dbReference type="InterPro" id="IPR050204">
    <property type="entry name" value="AraC_XylS_family_regulators"/>
</dbReference>
<dbReference type="RefSeq" id="WP_183461888.1">
    <property type="nucleotide sequence ID" value="NZ_JACHWZ010000017.1"/>
</dbReference>
<proteinExistence type="predicted"/>
<evidence type="ECO:0000256" key="4">
    <source>
        <dbReference type="ARBA" id="ARBA00023163"/>
    </source>
</evidence>
<dbReference type="EMBL" id="JACHWZ010000017">
    <property type="protein sequence ID" value="MBB3062524.1"/>
    <property type="molecule type" value="Genomic_DNA"/>
</dbReference>
<keyword evidence="7" id="KW-1185">Reference proteome</keyword>
<dbReference type="AlphaFoldDB" id="A0A7W4WE15"/>
<dbReference type="PROSITE" id="PS01124">
    <property type="entry name" value="HTH_ARAC_FAMILY_2"/>
    <property type="match status" value="1"/>
</dbReference>
<dbReference type="PANTHER" id="PTHR46796">
    <property type="entry name" value="HTH-TYPE TRANSCRIPTIONAL ACTIVATOR RHAS-RELATED"/>
    <property type="match status" value="1"/>
</dbReference>
<dbReference type="PROSITE" id="PS00041">
    <property type="entry name" value="HTH_ARAC_FAMILY_1"/>
    <property type="match status" value="1"/>
</dbReference>
<dbReference type="SUPFAM" id="SSF51182">
    <property type="entry name" value="RmlC-like cupins"/>
    <property type="match status" value="1"/>
</dbReference>
<gene>
    <name evidence="6" type="ORF">FHS09_003373</name>
</gene>
<dbReference type="InterPro" id="IPR018060">
    <property type="entry name" value="HTH_AraC"/>
</dbReference>
<evidence type="ECO:0000313" key="7">
    <source>
        <dbReference type="Proteomes" id="UP000535937"/>
    </source>
</evidence>
<evidence type="ECO:0000256" key="1">
    <source>
        <dbReference type="ARBA" id="ARBA00023015"/>
    </source>
</evidence>
<organism evidence="6 7">
    <name type="scientific">Microbulbifer rhizosphaerae</name>
    <dbReference type="NCBI Taxonomy" id="1562603"/>
    <lineage>
        <taxon>Bacteria</taxon>
        <taxon>Pseudomonadati</taxon>
        <taxon>Pseudomonadota</taxon>
        <taxon>Gammaproteobacteria</taxon>
        <taxon>Cellvibrionales</taxon>
        <taxon>Microbulbiferaceae</taxon>
        <taxon>Microbulbifer</taxon>
    </lineage>
</organism>
<keyword evidence="3" id="KW-0010">Activator</keyword>
<dbReference type="PRINTS" id="PR00032">
    <property type="entry name" value="HTHARAC"/>
</dbReference>
<dbReference type="SUPFAM" id="SSF46689">
    <property type="entry name" value="Homeodomain-like"/>
    <property type="match status" value="2"/>
</dbReference>
<dbReference type="InterPro" id="IPR018062">
    <property type="entry name" value="HTH_AraC-typ_CS"/>
</dbReference>
<evidence type="ECO:0000256" key="2">
    <source>
        <dbReference type="ARBA" id="ARBA00023125"/>
    </source>
</evidence>
<dbReference type="InterPro" id="IPR009057">
    <property type="entry name" value="Homeodomain-like_sf"/>
</dbReference>
<dbReference type="Gene3D" id="1.10.10.60">
    <property type="entry name" value="Homeodomain-like"/>
    <property type="match status" value="2"/>
</dbReference>
<comment type="caution">
    <text evidence="6">The sequence shown here is derived from an EMBL/GenBank/DDBJ whole genome shotgun (WGS) entry which is preliminary data.</text>
</comment>
<keyword evidence="2 6" id="KW-0238">DNA-binding</keyword>
<feature type="domain" description="HTH araC/xylS-type" evidence="5">
    <location>
        <begin position="142"/>
        <end position="240"/>
    </location>
</feature>
<keyword evidence="4" id="KW-0804">Transcription</keyword>
<reference evidence="6 7" key="1">
    <citation type="submission" date="2020-08" db="EMBL/GenBank/DDBJ databases">
        <title>Genomic Encyclopedia of Type Strains, Phase III (KMG-III): the genomes of soil and plant-associated and newly described type strains.</title>
        <authorList>
            <person name="Whitman W."/>
        </authorList>
    </citation>
    <scope>NUCLEOTIDE SEQUENCE [LARGE SCALE GENOMIC DNA]</scope>
    <source>
        <strain evidence="6 7">CECT 8799</strain>
    </source>
</reference>
<dbReference type="InterPro" id="IPR014710">
    <property type="entry name" value="RmlC-like_jellyroll"/>
</dbReference>
<keyword evidence="1" id="KW-0805">Transcription regulation</keyword>
<dbReference type="InterPro" id="IPR011051">
    <property type="entry name" value="RmlC_Cupin_sf"/>
</dbReference>
<dbReference type="SMART" id="SM00342">
    <property type="entry name" value="HTH_ARAC"/>
    <property type="match status" value="1"/>
</dbReference>
<dbReference type="GO" id="GO:0043565">
    <property type="term" value="F:sequence-specific DNA binding"/>
    <property type="evidence" value="ECO:0007669"/>
    <property type="project" value="InterPro"/>
</dbReference>